<keyword evidence="3" id="KW-1185">Reference proteome</keyword>
<feature type="domain" description="SAF" evidence="1">
    <location>
        <begin position="45"/>
        <end position="107"/>
    </location>
</feature>
<accession>A0ABW1WWE7</accession>
<dbReference type="SMART" id="SM00858">
    <property type="entry name" value="SAF"/>
    <property type="match status" value="1"/>
</dbReference>
<evidence type="ECO:0000259" key="1">
    <source>
        <dbReference type="SMART" id="SM00858"/>
    </source>
</evidence>
<dbReference type="RefSeq" id="WP_343886328.1">
    <property type="nucleotide sequence ID" value="NZ_BAAAKI010000014.1"/>
</dbReference>
<organism evidence="2 3">
    <name type="scientific">Luteococcus sanguinis</name>
    <dbReference type="NCBI Taxonomy" id="174038"/>
    <lineage>
        <taxon>Bacteria</taxon>
        <taxon>Bacillati</taxon>
        <taxon>Actinomycetota</taxon>
        <taxon>Actinomycetes</taxon>
        <taxon>Propionibacteriales</taxon>
        <taxon>Propionibacteriaceae</taxon>
        <taxon>Luteococcus</taxon>
    </lineage>
</organism>
<evidence type="ECO:0000313" key="2">
    <source>
        <dbReference type="EMBL" id="MFC6395588.1"/>
    </source>
</evidence>
<dbReference type="Pfam" id="PF08666">
    <property type="entry name" value="SAF"/>
    <property type="match status" value="1"/>
</dbReference>
<dbReference type="Proteomes" id="UP001596266">
    <property type="component" value="Unassembled WGS sequence"/>
</dbReference>
<protein>
    <submittedName>
        <fullName evidence="2">SAF domain-containing protein</fullName>
    </submittedName>
</protein>
<dbReference type="Gene3D" id="3.90.1210.10">
    <property type="entry name" value="Antifreeze-like/N-acetylneuraminic acid synthase C-terminal domain"/>
    <property type="match status" value="1"/>
</dbReference>
<proteinExistence type="predicted"/>
<gene>
    <name evidence="2" type="ORF">ACFP57_01070</name>
</gene>
<dbReference type="InterPro" id="IPR013974">
    <property type="entry name" value="SAF"/>
</dbReference>
<name>A0ABW1WWE7_9ACTN</name>
<dbReference type="EMBL" id="JBHSUA010000006">
    <property type="protein sequence ID" value="MFC6395588.1"/>
    <property type="molecule type" value="Genomic_DNA"/>
</dbReference>
<evidence type="ECO:0000313" key="3">
    <source>
        <dbReference type="Proteomes" id="UP001596266"/>
    </source>
</evidence>
<reference evidence="3" key="1">
    <citation type="journal article" date="2019" name="Int. J. Syst. Evol. Microbiol.">
        <title>The Global Catalogue of Microorganisms (GCM) 10K type strain sequencing project: providing services to taxonomists for standard genome sequencing and annotation.</title>
        <authorList>
            <consortium name="The Broad Institute Genomics Platform"/>
            <consortium name="The Broad Institute Genome Sequencing Center for Infectious Disease"/>
            <person name="Wu L."/>
            <person name="Ma J."/>
        </authorList>
    </citation>
    <scope>NUCLEOTIDE SEQUENCE [LARGE SCALE GENOMIC DNA]</scope>
    <source>
        <strain evidence="3">CGMCC 1.15277</strain>
    </source>
</reference>
<dbReference type="CDD" id="cd11614">
    <property type="entry name" value="SAF_CpaB_FlgA_like"/>
    <property type="match status" value="1"/>
</dbReference>
<sequence length="198" mass="20237">MRISSFWAQLVRAARWHRRSLAALAAAGCVLAIIGALSPAPEATVPVVVAARALDGSDPITDDDLTVAEMPSRLVPDESVSDPTDLVGRLLAAPVPRGAPVTALGVISSSASHAKGELLVPIHVRDRSALQVVRSGDRVTVVAAGQDGNPVTIASRVRVAQVPATEGDDGVLLVAAPEEIAQKLAAWSGSSDLGIALG</sequence>
<comment type="caution">
    <text evidence="2">The sequence shown here is derived from an EMBL/GenBank/DDBJ whole genome shotgun (WGS) entry which is preliminary data.</text>
</comment>